<feature type="domain" description="PAS" evidence="21">
    <location>
        <begin position="380"/>
        <end position="427"/>
    </location>
</feature>
<gene>
    <name evidence="25" type="ORF">HC757_02290</name>
</gene>
<dbReference type="Gene3D" id="2.10.70.100">
    <property type="match status" value="1"/>
</dbReference>
<dbReference type="PANTHER" id="PTHR45339">
    <property type="entry name" value="HYBRID SIGNAL TRANSDUCTION HISTIDINE KINASE J"/>
    <property type="match status" value="1"/>
</dbReference>
<dbReference type="InterPro" id="IPR000700">
    <property type="entry name" value="PAS-assoc_C"/>
</dbReference>
<comment type="subunit">
    <text evidence="14">At low DSF concentrations, interacts with RpfF.</text>
</comment>
<feature type="modified residue" description="4-aspartylphosphate" evidence="17">
    <location>
        <position position="1106"/>
    </location>
</feature>
<feature type="domain" description="PAC" evidence="22">
    <location>
        <begin position="599"/>
        <end position="651"/>
    </location>
</feature>
<keyword evidence="26" id="KW-1185">Reference proteome</keyword>
<dbReference type="InterPro" id="IPR003594">
    <property type="entry name" value="HATPase_dom"/>
</dbReference>
<evidence type="ECO:0000313" key="26">
    <source>
        <dbReference type="Proteomes" id="UP000737113"/>
    </source>
</evidence>
<dbReference type="CDD" id="cd00130">
    <property type="entry name" value="PAS"/>
    <property type="match status" value="1"/>
</dbReference>
<evidence type="ECO:0000256" key="18">
    <source>
        <dbReference type="SAM" id="Phobius"/>
    </source>
</evidence>
<dbReference type="PROSITE" id="PS50110">
    <property type="entry name" value="RESPONSE_REGULATORY"/>
    <property type="match status" value="2"/>
</dbReference>
<evidence type="ECO:0000256" key="10">
    <source>
        <dbReference type="ARBA" id="ARBA00022840"/>
    </source>
</evidence>
<feature type="domain" description="PAC" evidence="22">
    <location>
        <begin position="469"/>
        <end position="521"/>
    </location>
</feature>
<evidence type="ECO:0000259" key="24">
    <source>
        <dbReference type="PROSITE" id="PS50894"/>
    </source>
</evidence>
<dbReference type="InterPro" id="IPR036890">
    <property type="entry name" value="HATPase_C_sf"/>
</dbReference>
<dbReference type="FunFam" id="3.30.565.10:FF:000010">
    <property type="entry name" value="Sensor histidine kinase RcsC"/>
    <property type="match status" value="1"/>
</dbReference>
<dbReference type="PRINTS" id="PR00344">
    <property type="entry name" value="BCTRLSENSOR"/>
</dbReference>
<dbReference type="PANTHER" id="PTHR45339:SF1">
    <property type="entry name" value="HYBRID SIGNAL TRANSDUCTION HISTIDINE KINASE J"/>
    <property type="match status" value="1"/>
</dbReference>
<dbReference type="SUPFAM" id="SSF55785">
    <property type="entry name" value="PYP-like sensor domain (PAS domain)"/>
    <property type="match status" value="2"/>
</dbReference>
<dbReference type="InterPro" id="IPR004358">
    <property type="entry name" value="Sig_transdc_His_kin-like_C"/>
</dbReference>
<dbReference type="GO" id="GO:0005886">
    <property type="term" value="C:plasma membrane"/>
    <property type="evidence" value="ECO:0007669"/>
    <property type="project" value="UniProtKB-SubCell"/>
</dbReference>
<dbReference type="InterPro" id="IPR000014">
    <property type="entry name" value="PAS"/>
</dbReference>
<dbReference type="InterPro" id="IPR013655">
    <property type="entry name" value="PAS_fold_3"/>
</dbReference>
<evidence type="ECO:0000256" key="5">
    <source>
        <dbReference type="ARBA" id="ARBA00022553"/>
    </source>
</evidence>
<dbReference type="SUPFAM" id="SSF52172">
    <property type="entry name" value="CheY-like"/>
    <property type="match status" value="2"/>
</dbReference>
<evidence type="ECO:0000259" key="21">
    <source>
        <dbReference type="PROSITE" id="PS50112"/>
    </source>
</evidence>
<dbReference type="GO" id="GO:0005524">
    <property type="term" value="F:ATP binding"/>
    <property type="evidence" value="ECO:0007669"/>
    <property type="project" value="UniProtKB-KW"/>
</dbReference>
<feature type="modified residue" description="4-aspartylphosphate" evidence="17">
    <location>
        <position position="961"/>
    </location>
</feature>
<dbReference type="NCBIfam" id="TIGR00229">
    <property type="entry name" value="sensory_box"/>
    <property type="match status" value="1"/>
</dbReference>
<evidence type="ECO:0000256" key="13">
    <source>
        <dbReference type="ARBA" id="ARBA00023136"/>
    </source>
</evidence>
<dbReference type="InterPro" id="IPR042240">
    <property type="entry name" value="CHASE_sf"/>
</dbReference>
<dbReference type="InterPro" id="IPR006189">
    <property type="entry name" value="CHASE_dom"/>
</dbReference>
<keyword evidence="9" id="KW-0418">Kinase</keyword>
<keyword evidence="4" id="KW-1003">Cell membrane</keyword>
<dbReference type="SMART" id="SM00388">
    <property type="entry name" value="HisKA"/>
    <property type="match status" value="1"/>
</dbReference>
<sequence length="1409" mass="151569">MSLLSGHKRALTWSVLTLLLGLGASALVASMVQENNLRVTQAALQALSERVADRLSQRLSSYPYGLRAVRSSVLAAGTDGIDPARFHRDSLAWEFANGFPGAAGFGFIRRVGPEAEAGFLARMRAAAWPGSGPGSGPEFALHQLSPHQAERYLIEYVEPLARNRAALGLDIASHAASRAAAKAALASGEVRLSAAIPAALAPAFGGPQHSFLLLMPVYAGGITPETAAARELAGLGWSYARLPADEMLAELAPANTRLVLTDVTDVTDVTAVAAVTDTATVDAPQPFFASHADTGNEASAHEVSVHEVTLARNLFGRQWRLSLTPTPEAMAALPLPSVAVIWLSGLLLSALSAAWVWWAIGNRQHRHPLCGPAQLEESKQGALLGHVLNAGSEVSIIATDVDGMITLFNRGAEKLLGYRADEMVGKSTPAPLHLAEEIQARALQLTEEYAEPVEGFEVFVYKARTEGPETRAWTYVRKDGSQCQVSLSVTAMRDERNSLLGYLGIGVNIDVLLQQQAALESASQQLRKAAEVAELGIWTWTLADNRVEWNERMFAMYEQPLSLREQGLDYEHWRMRVHPDDIAATEAKLIAAVEGRGVYDPVFRIVTPGGVIRHIQAGAQVERDKQGKTLKVMGINLDITEQCHLEESLRYAKCQADEASAAKSAFLANMSHEIRTPMNAVLGMLQLIQHTQMTEQQQDYVAKSQTAAKSLLRLLNDVLDFSKIDAGKLELDSQPCAIENIMRDLAVILSGNQSNPGSVEVIFDLDASIPAYLKADQLRLQQVLINLASNAIKFTQRGHVIVSIQCLSRDAAQASLRMAVTDTGIGIAAAEQEKIFSGFVQAESSTSRRYGGTGLGLAITKRLVELMGGELHLCSQVGSGSCFWFDINLPIIANDTGVQPISLSGQRILVVDDNATMQEILHKNLLRLGCEVESATNGRQAIARVEAAAVQGKAFDLVLMDWHMPDLNGLETADIISNSLNSGEPPVIVMLTAYGHEALSESHSFESCPFVHFLTKPVTSQLLAESIRDVICGTLLNTRGRAPRPDIPRQLMGLEILVVEDNQLNRQVIYELLTHAGAHVVLACGGGEGVAKVLEAEMSFDLVIMDVQMPDLDGLEATRRIRADGRFAALPILAMTANVSASDHELCIQAGMNAHVGKPIDMALLLPAILTLTNRPHRAANPGRAAVPRSLGADTGTAGGALMEPLETILDRFAGDAALFNDIIPNFEPEMVTQLGLFRHAIATGDYSAAAAVSHAIKGVASNFGASRLTAHAACLEEALQQPSVEPAELALRESELAALIDKSVQALVALSTSVAHTVAASNRPDSQQVMQEVIEEITQEAMPGAAANELGALVELLALQNLEALALVNRLETRLAYHRLWPELKAQVDGFNFSGALETAQFMLKEML</sequence>
<evidence type="ECO:0000256" key="14">
    <source>
        <dbReference type="ARBA" id="ARBA00064003"/>
    </source>
</evidence>
<evidence type="ECO:0000256" key="4">
    <source>
        <dbReference type="ARBA" id="ARBA00022475"/>
    </source>
</evidence>
<dbReference type="PROSITE" id="PS50113">
    <property type="entry name" value="PAC"/>
    <property type="match status" value="2"/>
</dbReference>
<dbReference type="PROSITE" id="PS50112">
    <property type="entry name" value="PAS"/>
    <property type="match status" value="1"/>
</dbReference>
<dbReference type="Pfam" id="PF03924">
    <property type="entry name" value="CHASE"/>
    <property type="match status" value="1"/>
</dbReference>
<evidence type="ECO:0000256" key="16">
    <source>
        <dbReference type="PROSITE-ProRule" id="PRU00110"/>
    </source>
</evidence>
<dbReference type="InterPro" id="IPR003661">
    <property type="entry name" value="HisK_dim/P_dom"/>
</dbReference>
<dbReference type="GO" id="GO:0000155">
    <property type="term" value="F:phosphorelay sensor kinase activity"/>
    <property type="evidence" value="ECO:0007669"/>
    <property type="project" value="InterPro"/>
</dbReference>
<keyword evidence="5 17" id="KW-0597">Phosphoprotein</keyword>
<evidence type="ECO:0000259" key="20">
    <source>
        <dbReference type="PROSITE" id="PS50110"/>
    </source>
</evidence>
<dbReference type="SUPFAM" id="SSF47384">
    <property type="entry name" value="Homodimeric domain of signal transducing histidine kinase"/>
    <property type="match status" value="1"/>
</dbReference>
<keyword evidence="11 18" id="KW-1133">Transmembrane helix</keyword>
<dbReference type="Pfam" id="PF08447">
    <property type="entry name" value="PAS_3"/>
    <property type="match status" value="1"/>
</dbReference>
<dbReference type="SMART" id="SM00448">
    <property type="entry name" value="REC"/>
    <property type="match status" value="2"/>
</dbReference>
<evidence type="ECO:0000313" key="25">
    <source>
        <dbReference type="EMBL" id="NMH64005.1"/>
    </source>
</evidence>
<dbReference type="CDD" id="cd17546">
    <property type="entry name" value="REC_hyHK_CKI1_RcsC-like"/>
    <property type="match status" value="2"/>
</dbReference>
<evidence type="ECO:0000256" key="11">
    <source>
        <dbReference type="ARBA" id="ARBA00022989"/>
    </source>
</evidence>
<evidence type="ECO:0000256" key="7">
    <source>
        <dbReference type="ARBA" id="ARBA00022692"/>
    </source>
</evidence>
<comment type="catalytic activity">
    <reaction evidence="1">
        <text>ATP + protein L-histidine = ADP + protein N-phospho-L-histidine.</text>
        <dbReference type="EC" id="2.7.13.3"/>
    </reaction>
</comment>
<feature type="domain" description="HPt" evidence="24">
    <location>
        <begin position="1216"/>
        <end position="1315"/>
    </location>
</feature>
<dbReference type="SMART" id="SM00091">
    <property type="entry name" value="PAS"/>
    <property type="match status" value="2"/>
</dbReference>
<dbReference type="SUPFAM" id="SSF55874">
    <property type="entry name" value="ATPase domain of HSP90 chaperone/DNA topoisomerase II/histidine kinase"/>
    <property type="match status" value="1"/>
</dbReference>
<dbReference type="SMART" id="SM00086">
    <property type="entry name" value="PAC"/>
    <property type="match status" value="2"/>
</dbReference>
<feature type="modified residue" description="Phosphohistidine" evidence="16">
    <location>
        <position position="1255"/>
    </location>
</feature>
<feature type="domain" description="Response regulatory" evidence="20">
    <location>
        <begin position="1055"/>
        <end position="1173"/>
    </location>
</feature>
<keyword evidence="6" id="KW-0808">Transferase</keyword>
<evidence type="ECO:0000256" key="15">
    <source>
        <dbReference type="ARBA" id="ARBA00068150"/>
    </source>
</evidence>
<keyword evidence="12" id="KW-0902">Two-component regulatory system</keyword>
<feature type="transmembrane region" description="Helical" evidence="18">
    <location>
        <begin position="339"/>
        <end position="360"/>
    </location>
</feature>
<name>A0A972G3Z5_9GAMM</name>
<dbReference type="Gene3D" id="3.40.50.2300">
    <property type="match status" value="2"/>
</dbReference>
<evidence type="ECO:0000256" key="8">
    <source>
        <dbReference type="ARBA" id="ARBA00022741"/>
    </source>
</evidence>
<dbReference type="PROSITE" id="PS50839">
    <property type="entry name" value="CHASE"/>
    <property type="match status" value="1"/>
</dbReference>
<dbReference type="InterPro" id="IPR036641">
    <property type="entry name" value="HPT_dom_sf"/>
</dbReference>
<dbReference type="Proteomes" id="UP000737113">
    <property type="component" value="Unassembled WGS sequence"/>
</dbReference>
<keyword evidence="8" id="KW-0547">Nucleotide-binding</keyword>
<dbReference type="CDD" id="cd16922">
    <property type="entry name" value="HATPase_EvgS-ArcB-TorS-like"/>
    <property type="match status" value="1"/>
</dbReference>
<proteinExistence type="predicted"/>
<dbReference type="CDD" id="cd00082">
    <property type="entry name" value="HisKA"/>
    <property type="match status" value="1"/>
</dbReference>
<dbReference type="SUPFAM" id="SSF47226">
    <property type="entry name" value="Histidine-containing phosphotransfer domain, HPT domain"/>
    <property type="match status" value="1"/>
</dbReference>
<dbReference type="SMART" id="SM01079">
    <property type="entry name" value="CHASE"/>
    <property type="match status" value="1"/>
</dbReference>
<feature type="domain" description="Histidine kinase" evidence="19">
    <location>
        <begin position="669"/>
        <end position="891"/>
    </location>
</feature>
<dbReference type="Pfam" id="PF00989">
    <property type="entry name" value="PAS"/>
    <property type="match status" value="1"/>
</dbReference>
<dbReference type="EMBL" id="JAAXYH010000001">
    <property type="protein sequence ID" value="NMH64005.1"/>
    <property type="molecule type" value="Genomic_DNA"/>
</dbReference>
<dbReference type="Gene3D" id="3.30.450.20">
    <property type="entry name" value="PAS domain"/>
    <property type="match status" value="2"/>
</dbReference>
<dbReference type="Pfam" id="PF02518">
    <property type="entry name" value="HATPase_c"/>
    <property type="match status" value="1"/>
</dbReference>
<dbReference type="PROSITE" id="PS50894">
    <property type="entry name" value="HPT"/>
    <property type="match status" value="1"/>
</dbReference>
<dbReference type="InterPro" id="IPR001789">
    <property type="entry name" value="Sig_transdc_resp-reg_receiver"/>
</dbReference>
<dbReference type="Gene3D" id="1.10.287.130">
    <property type="match status" value="1"/>
</dbReference>
<dbReference type="GO" id="GO:0006355">
    <property type="term" value="P:regulation of DNA-templated transcription"/>
    <property type="evidence" value="ECO:0007669"/>
    <property type="project" value="InterPro"/>
</dbReference>
<dbReference type="InterPro" id="IPR011006">
    <property type="entry name" value="CheY-like_superfamily"/>
</dbReference>
<dbReference type="InterPro" id="IPR005467">
    <property type="entry name" value="His_kinase_dom"/>
</dbReference>
<dbReference type="SMART" id="SM00387">
    <property type="entry name" value="HATPase_c"/>
    <property type="match status" value="1"/>
</dbReference>
<feature type="domain" description="CHASE" evidence="23">
    <location>
        <begin position="148"/>
        <end position="322"/>
    </location>
</feature>
<accession>A0A972G3Z5</accession>
<organism evidence="25 26">
    <name type="scientific">Shewanella salipaludis</name>
    <dbReference type="NCBI Taxonomy" id="2723052"/>
    <lineage>
        <taxon>Bacteria</taxon>
        <taxon>Pseudomonadati</taxon>
        <taxon>Pseudomonadota</taxon>
        <taxon>Gammaproteobacteria</taxon>
        <taxon>Alteromonadales</taxon>
        <taxon>Shewanellaceae</taxon>
        <taxon>Shewanella</taxon>
    </lineage>
</organism>
<dbReference type="InterPro" id="IPR001610">
    <property type="entry name" value="PAC"/>
</dbReference>
<evidence type="ECO:0000256" key="12">
    <source>
        <dbReference type="ARBA" id="ARBA00023012"/>
    </source>
</evidence>
<evidence type="ECO:0000259" key="23">
    <source>
        <dbReference type="PROSITE" id="PS50839"/>
    </source>
</evidence>
<keyword evidence="7 18" id="KW-0812">Transmembrane</keyword>
<evidence type="ECO:0000259" key="19">
    <source>
        <dbReference type="PROSITE" id="PS50109"/>
    </source>
</evidence>
<dbReference type="Pfam" id="PF00072">
    <property type="entry name" value="Response_reg"/>
    <property type="match status" value="2"/>
</dbReference>
<keyword evidence="13 18" id="KW-0472">Membrane</keyword>
<comment type="subcellular location">
    <subcellularLocation>
        <location evidence="2">Cell membrane</location>
        <topology evidence="2">Multi-pass membrane protein</topology>
    </subcellularLocation>
</comment>
<dbReference type="RefSeq" id="WP_169562673.1">
    <property type="nucleotide sequence ID" value="NZ_JAAXYH010000001.1"/>
</dbReference>
<keyword evidence="10" id="KW-0067">ATP-binding</keyword>
<dbReference type="FunFam" id="1.10.287.130:FF:000002">
    <property type="entry name" value="Two-component osmosensing histidine kinase"/>
    <property type="match status" value="1"/>
</dbReference>
<evidence type="ECO:0000256" key="17">
    <source>
        <dbReference type="PROSITE-ProRule" id="PRU00169"/>
    </source>
</evidence>
<feature type="domain" description="Response regulatory" evidence="20">
    <location>
        <begin position="907"/>
        <end position="1031"/>
    </location>
</feature>
<evidence type="ECO:0000256" key="9">
    <source>
        <dbReference type="ARBA" id="ARBA00022777"/>
    </source>
</evidence>
<evidence type="ECO:0000256" key="3">
    <source>
        <dbReference type="ARBA" id="ARBA00012438"/>
    </source>
</evidence>
<dbReference type="Gene3D" id="3.30.450.350">
    <property type="entry name" value="CHASE domain"/>
    <property type="match status" value="1"/>
</dbReference>
<dbReference type="InterPro" id="IPR035965">
    <property type="entry name" value="PAS-like_dom_sf"/>
</dbReference>
<dbReference type="InterPro" id="IPR008207">
    <property type="entry name" value="Sig_transdc_His_kin_Hpt_dom"/>
</dbReference>
<dbReference type="Pfam" id="PF00512">
    <property type="entry name" value="HisKA"/>
    <property type="match status" value="1"/>
</dbReference>
<dbReference type="InterPro" id="IPR036097">
    <property type="entry name" value="HisK_dim/P_sf"/>
</dbReference>
<protein>
    <recommendedName>
        <fullName evidence="15">Sensory/regulatory protein RpfC</fullName>
        <ecNumber evidence="3">2.7.13.3</ecNumber>
    </recommendedName>
</protein>
<dbReference type="InterPro" id="IPR013767">
    <property type="entry name" value="PAS_fold"/>
</dbReference>
<dbReference type="Gene3D" id="3.30.565.10">
    <property type="entry name" value="Histidine kinase-like ATPase, C-terminal domain"/>
    <property type="match status" value="1"/>
</dbReference>
<dbReference type="EC" id="2.7.13.3" evidence="3"/>
<comment type="caution">
    <text evidence="25">The sequence shown here is derived from an EMBL/GenBank/DDBJ whole genome shotgun (WGS) entry which is preliminary data.</text>
</comment>
<dbReference type="Pfam" id="PF01627">
    <property type="entry name" value="Hpt"/>
    <property type="match status" value="1"/>
</dbReference>
<dbReference type="PROSITE" id="PS50109">
    <property type="entry name" value="HIS_KIN"/>
    <property type="match status" value="1"/>
</dbReference>
<evidence type="ECO:0000256" key="2">
    <source>
        <dbReference type="ARBA" id="ARBA00004651"/>
    </source>
</evidence>
<evidence type="ECO:0000256" key="6">
    <source>
        <dbReference type="ARBA" id="ARBA00022679"/>
    </source>
</evidence>
<evidence type="ECO:0000256" key="1">
    <source>
        <dbReference type="ARBA" id="ARBA00000085"/>
    </source>
</evidence>
<dbReference type="Gene3D" id="1.20.120.160">
    <property type="entry name" value="HPT domain"/>
    <property type="match status" value="1"/>
</dbReference>
<reference evidence="25" key="1">
    <citation type="submission" date="2020-04" db="EMBL/GenBank/DDBJ databases">
        <title>Description of Shewanella salipaludis sp. nov., isolated from a salt marsh.</title>
        <authorList>
            <person name="Park S."/>
            <person name="Yoon J.-H."/>
        </authorList>
    </citation>
    <scope>NUCLEOTIDE SEQUENCE</scope>
    <source>
        <strain evidence="25">SHSM-M6</strain>
    </source>
</reference>
<evidence type="ECO:0000259" key="22">
    <source>
        <dbReference type="PROSITE" id="PS50113"/>
    </source>
</evidence>